<protein>
    <submittedName>
        <fullName evidence="2">Uncharacterized protein</fullName>
    </submittedName>
</protein>
<name>A0A0F9JZ24_9ZZZZ</name>
<feature type="region of interest" description="Disordered" evidence="1">
    <location>
        <begin position="29"/>
        <end position="72"/>
    </location>
</feature>
<proteinExistence type="predicted"/>
<reference evidence="2" key="1">
    <citation type="journal article" date="2015" name="Nature">
        <title>Complex archaea that bridge the gap between prokaryotes and eukaryotes.</title>
        <authorList>
            <person name="Spang A."/>
            <person name="Saw J.H."/>
            <person name="Jorgensen S.L."/>
            <person name="Zaremba-Niedzwiedzka K."/>
            <person name="Martijn J."/>
            <person name="Lind A.E."/>
            <person name="van Eijk R."/>
            <person name="Schleper C."/>
            <person name="Guy L."/>
            <person name="Ettema T.J."/>
        </authorList>
    </citation>
    <scope>NUCLEOTIDE SEQUENCE</scope>
</reference>
<dbReference type="AlphaFoldDB" id="A0A0F9JZ24"/>
<dbReference type="EMBL" id="LAZR01009050">
    <property type="protein sequence ID" value="KKM74993.1"/>
    <property type="molecule type" value="Genomic_DNA"/>
</dbReference>
<sequence length="72" mass="8063">MALFKKIKKAAKKAAKNVAKDAKKTFRKTVGRGAKKGPSFKKLSRVVKRSNPVSGFKRVTKALKPKRGRPRR</sequence>
<comment type="caution">
    <text evidence="2">The sequence shown here is derived from an EMBL/GenBank/DDBJ whole genome shotgun (WGS) entry which is preliminary data.</text>
</comment>
<organism evidence="2">
    <name type="scientific">marine sediment metagenome</name>
    <dbReference type="NCBI Taxonomy" id="412755"/>
    <lineage>
        <taxon>unclassified sequences</taxon>
        <taxon>metagenomes</taxon>
        <taxon>ecological metagenomes</taxon>
    </lineage>
</organism>
<feature type="compositionally biased region" description="Basic residues" evidence="1">
    <location>
        <begin position="58"/>
        <end position="72"/>
    </location>
</feature>
<feature type="compositionally biased region" description="Basic residues" evidence="1">
    <location>
        <begin position="29"/>
        <end position="48"/>
    </location>
</feature>
<accession>A0A0F9JZ24</accession>
<evidence type="ECO:0000313" key="2">
    <source>
        <dbReference type="EMBL" id="KKM74993.1"/>
    </source>
</evidence>
<evidence type="ECO:0000256" key="1">
    <source>
        <dbReference type="SAM" id="MobiDB-lite"/>
    </source>
</evidence>
<gene>
    <name evidence="2" type="ORF">LCGC14_1394680</name>
</gene>